<keyword evidence="1" id="KW-1133">Transmembrane helix</keyword>
<comment type="caution">
    <text evidence="2">The sequence shown here is derived from an EMBL/GenBank/DDBJ whole genome shotgun (WGS) entry which is preliminary data.</text>
</comment>
<keyword evidence="1" id="KW-0472">Membrane</keyword>
<evidence type="ECO:0000313" key="3">
    <source>
        <dbReference type="Proteomes" id="UP000663852"/>
    </source>
</evidence>
<keyword evidence="1" id="KW-0812">Transmembrane</keyword>
<feature type="transmembrane region" description="Helical" evidence="1">
    <location>
        <begin position="624"/>
        <end position="647"/>
    </location>
</feature>
<feature type="transmembrane region" description="Helical" evidence="1">
    <location>
        <begin position="562"/>
        <end position="584"/>
    </location>
</feature>
<feature type="transmembrane region" description="Helical" evidence="1">
    <location>
        <begin position="503"/>
        <end position="524"/>
    </location>
</feature>
<evidence type="ECO:0000313" key="2">
    <source>
        <dbReference type="EMBL" id="CAF0884269.1"/>
    </source>
</evidence>
<proteinExistence type="predicted"/>
<evidence type="ECO:0000256" key="1">
    <source>
        <dbReference type="SAM" id="Phobius"/>
    </source>
</evidence>
<name>A0A813YH37_ADIRI</name>
<protein>
    <submittedName>
        <fullName evidence="2">Uncharacterized protein</fullName>
    </submittedName>
</protein>
<feature type="transmembrane region" description="Helical" evidence="1">
    <location>
        <begin position="217"/>
        <end position="234"/>
    </location>
</feature>
<feature type="transmembrane region" description="Helical" evidence="1">
    <location>
        <begin position="530"/>
        <end position="550"/>
    </location>
</feature>
<feature type="transmembrane region" description="Helical" evidence="1">
    <location>
        <begin position="415"/>
        <end position="435"/>
    </location>
</feature>
<reference evidence="2" key="1">
    <citation type="submission" date="2021-02" db="EMBL/GenBank/DDBJ databases">
        <authorList>
            <person name="Nowell W R."/>
        </authorList>
    </citation>
    <scope>NUCLEOTIDE SEQUENCE</scope>
</reference>
<dbReference type="Proteomes" id="UP000663852">
    <property type="component" value="Unassembled WGS sequence"/>
</dbReference>
<dbReference type="SUPFAM" id="SSF103473">
    <property type="entry name" value="MFS general substrate transporter"/>
    <property type="match status" value="1"/>
</dbReference>
<feature type="transmembrane region" description="Helical" evidence="1">
    <location>
        <begin position="320"/>
        <end position="353"/>
    </location>
</feature>
<organism evidence="2 3">
    <name type="scientific">Adineta ricciae</name>
    <name type="common">Rotifer</name>
    <dbReference type="NCBI Taxonomy" id="249248"/>
    <lineage>
        <taxon>Eukaryota</taxon>
        <taxon>Metazoa</taxon>
        <taxon>Spiralia</taxon>
        <taxon>Gnathifera</taxon>
        <taxon>Rotifera</taxon>
        <taxon>Eurotatoria</taxon>
        <taxon>Bdelloidea</taxon>
        <taxon>Adinetida</taxon>
        <taxon>Adinetidae</taxon>
        <taxon>Adineta</taxon>
    </lineage>
</organism>
<feature type="transmembrane region" description="Helical" evidence="1">
    <location>
        <begin position="255"/>
        <end position="273"/>
    </location>
</feature>
<dbReference type="EMBL" id="CAJNOJ010000029">
    <property type="protein sequence ID" value="CAF0884269.1"/>
    <property type="molecule type" value="Genomic_DNA"/>
</dbReference>
<accession>A0A813YH37</accession>
<feature type="transmembrane region" description="Helical" evidence="1">
    <location>
        <begin position="471"/>
        <end position="491"/>
    </location>
</feature>
<feature type="transmembrane region" description="Helical" evidence="1">
    <location>
        <begin position="177"/>
        <end position="197"/>
    </location>
</feature>
<gene>
    <name evidence="2" type="ORF">EDS130_LOCUS8954</name>
</gene>
<dbReference type="InterPro" id="IPR036259">
    <property type="entry name" value="MFS_trans_sf"/>
</dbReference>
<dbReference type="OrthoDB" id="10010517at2759"/>
<dbReference type="AlphaFoldDB" id="A0A813YH37"/>
<sequence>MNSQQQNYFIETLTKSPFHHRYYSTIFYDQPARRDSYKMAIHTSKHDHLQFLYTTSSSSSSSSALSVHNHINTTQSLYTLHRGCSHCINDHIQRSISQPAVRLPDNDVLLENATFILDSPVFALRPAHHRSRATLPPPSTQVPLSKPLSTRSSITVNEAITDVNESSSNASIVSIAAIYRIVFLRSFASMFVLAGLFTTEVLQTSIYPHEYSFPSLIAFHLSSSIAALLFAAHVSHIQSTHYRWKISNVLAYDRFSQILLICSTLLTSTWLVLQYFYSFYYLSIVGACTSGISLSCMIIKTYDHLLQLSTSLLMENMKILTIRFNIFMFIYNCICHLALVIGGICFLTIIIFKQWRNEYILIGSPTCLSIPCAQLIKQQKTNDELFRLLPETVSIDLSVYFAENKQIWINDSMRYLYLLVLGLLTIIGVCVQANTKWSTSIMGMNKRLSIIQYANDDTLNEISKLTKYKHYLIAIFMGFQEGYLFGSLVKFDVTCLYGIRHAVEMLIIYGFTATISSILAALIIRRVTLMTSITFTVLLHSMTIVLLFFIREHIAIYNLQPMILRYLLFLCYGFVFGLWSTIFIHSMCHSRKFSSSSAFAQSLTFRYLGRLIAYSCALHLCQAFLFYINAIVLILIFIVLLICYCCCNQ</sequence>